<feature type="compositionally biased region" description="Polar residues" evidence="1">
    <location>
        <begin position="13"/>
        <end position="24"/>
    </location>
</feature>
<dbReference type="OrthoDB" id="3169036at2759"/>
<evidence type="ECO:0000313" key="3">
    <source>
        <dbReference type="Proteomes" id="UP000076502"/>
    </source>
</evidence>
<dbReference type="AlphaFoldDB" id="A0A154PG81"/>
<gene>
    <name evidence="2" type="ORF">WN55_01585</name>
</gene>
<organism evidence="2 3">
    <name type="scientific">Dufourea novaeangliae</name>
    <name type="common">Sweat bee</name>
    <dbReference type="NCBI Taxonomy" id="178035"/>
    <lineage>
        <taxon>Eukaryota</taxon>
        <taxon>Metazoa</taxon>
        <taxon>Ecdysozoa</taxon>
        <taxon>Arthropoda</taxon>
        <taxon>Hexapoda</taxon>
        <taxon>Insecta</taxon>
        <taxon>Pterygota</taxon>
        <taxon>Neoptera</taxon>
        <taxon>Endopterygota</taxon>
        <taxon>Hymenoptera</taxon>
        <taxon>Apocrita</taxon>
        <taxon>Aculeata</taxon>
        <taxon>Apoidea</taxon>
        <taxon>Anthophila</taxon>
        <taxon>Halictidae</taxon>
        <taxon>Rophitinae</taxon>
        <taxon>Dufourea</taxon>
    </lineage>
</organism>
<accession>A0A154PG81</accession>
<evidence type="ECO:0000313" key="2">
    <source>
        <dbReference type="EMBL" id="KZC10886.1"/>
    </source>
</evidence>
<evidence type="ECO:0000256" key="1">
    <source>
        <dbReference type="SAM" id="MobiDB-lite"/>
    </source>
</evidence>
<keyword evidence="3" id="KW-1185">Reference proteome</keyword>
<dbReference type="Proteomes" id="UP000076502">
    <property type="component" value="Unassembled WGS sequence"/>
</dbReference>
<feature type="region of interest" description="Disordered" evidence="1">
    <location>
        <begin position="1"/>
        <end position="24"/>
    </location>
</feature>
<dbReference type="EMBL" id="KQ434899">
    <property type="protein sequence ID" value="KZC10886.1"/>
    <property type="molecule type" value="Genomic_DNA"/>
</dbReference>
<reference evidence="2 3" key="1">
    <citation type="submission" date="2015-07" db="EMBL/GenBank/DDBJ databases">
        <title>The genome of Dufourea novaeangliae.</title>
        <authorList>
            <person name="Pan H."/>
            <person name="Kapheim K."/>
        </authorList>
    </citation>
    <scope>NUCLEOTIDE SEQUENCE [LARGE SCALE GENOMIC DNA]</scope>
    <source>
        <strain evidence="2">0120121106</strain>
        <tissue evidence="2">Whole body</tissue>
    </source>
</reference>
<proteinExistence type="predicted"/>
<dbReference type="STRING" id="178035.A0A154PG81"/>
<name>A0A154PG81_DUFNO</name>
<sequence length="76" mass="8470">MSDSGELRRRVLTPQNQPLNVQSGMPANTGLVPVGIAPIRNTPVAAFQSNVRPVAPVMGYRDRHYHVRFYVVKEVI</sequence>
<protein>
    <submittedName>
        <fullName evidence="2">Uncharacterized protein</fullName>
    </submittedName>
</protein>